<keyword evidence="1" id="KW-1133">Transmembrane helix</keyword>
<dbReference type="KEGG" id="shx:MS3_00008447"/>
<reference evidence="2" key="3">
    <citation type="submission" date="2021-06" db="EMBL/GenBank/DDBJ databases">
        <title>Chromosome-level genome assembly for S. haematobium.</title>
        <authorList>
            <person name="Stroehlein A.J."/>
        </authorList>
    </citation>
    <scope>NUCLEOTIDE SEQUENCE</scope>
</reference>
<reference evidence="2" key="2">
    <citation type="journal article" date="2019" name="Gigascience">
        <title>High-quality Schistosoma haematobium genome achieved by single-molecule and long-range sequencing.</title>
        <authorList>
            <person name="Stroehlein A.J."/>
            <person name="Korhonen P.K."/>
            <person name="Chong T.M."/>
            <person name="Lim Y.L."/>
            <person name="Chan K.G."/>
            <person name="Webster B."/>
            <person name="Rollinson D."/>
            <person name="Brindley P.J."/>
            <person name="Gasser R.B."/>
            <person name="Young N.D."/>
        </authorList>
    </citation>
    <scope>NUCLEOTIDE SEQUENCE</scope>
</reference>
<dbReference type="EMBL" id="AMPZ03000006">
    <property type="protein sequence ID" value="KAH9581252.1"/>
    <property type="molecule type" value="Genomic_DNA"/>
</dbReference>
<dbReference type="GeneID" id="75577814"/>
<feature type="transmembrane region" description="Helical" evidence="1">
    <location>
        <begin position="79"/>
        <end position="98"/>
    </location>
</feature>
<dbReference type="Proteomes" id="UP000471633">
    <property type="component" value="Unassembled WGS sequence"/>
</dbReference>
<evidence type="ECO:0000313" key="2">
    <source>
        <dbReference type="EMBL" id="KAH9581252.1"/>
    </source>
</evidence>
<protein>
    <submittedName>
        <fullName evidence="3">Uncharacterized protein</fullName>
    </submittedName>
</protein>
<gene>
    <name evidence="2" type="ORF">MS3_00008447</name>
    <name evidence="3" type="ORF">MS3_04180</name>
</gene>
<proteinExistence type="predicted"/>
<name>A0A094ZMK3_SCHHA</name>
<evidence type="ECO:0000313" key="4">
    <source>
        <dbReference type="Proteomes" id="UP000471633"/>
    </source>
</evidence>
<dbReference type="RefSeq" id="XP_051065399.1">
    <property type="nucleotide sequence ID" value="XM_051216785.1"/>
</dbReference>
<reference evidence="3" key="1">
    <citation type="journal article" date="2012" name="Nat. Genet.">
        <title>Whole-genome sequence of Schistosoma haematobium.</title>
        <authorList>
            <person name="Young N.D."/>
            <person name="Jex A.R."/>
            <person name="Li B."/>
            <person name="Liu S."/>
            <person name="Yang L."/>
            <person name="Xiong Z."/>
            <person name="Li Y."/>
            <person name="Cantacessi C."/>
            <person name="Hall R.S."/>
            <person name="Xu X."/>
            <person name="Chen F."/>
            <person name="Wu X."/>
            <person name="Zerlotini A."/>
            <person name="Oliveira G."/>
            <person name="Hofmann A."/>
            <person name="Zhang G."/>
            <person name="Fang X."/>
            <person name="Kang Y."/>
            <person name="Campbell B.E."/>
            <person name="Loukas A."/>
            <person name="Ranganathan S."/>
            <person name="Rollinson D."/>
            <person name="Rinaldi G."/>
            <person name="Brindley P.J."/>
            <person name="Yang H."/>
            <person name="Wang J."/>
            <person name="Wang J."/>
            <person name="Gasser R.B."/>
        </authorList>
    </citation>
    <scope>NUCLEOTIDE SEQUENCE [LARGE SCALE GENOMIC DNA]</scope>
</reference>
<organism evidence="3">
    <name type="scientific">Schistosoma haematobium</name>
    <name type="common">Blood fluke</name>
    <dbReference type="NCBI Taxonomy" id="6185"/>
    <lineage>
        <taxon>Eukaryota</taxon>
        <taxon>Metazoa</taxon>
        <taxon>Spiralia</taxon>
        <taxon>Lophotrochozoa</taxon>
        <taxon>Platyhelminthes</taxon>
        <taxon>Trematoda</taxon>
        <taxon>Digenea</taxon>
        <taxon>Strigeidida</taxon>
        <taxon>Schistosomatoidea</taxon>
        <taxon>Schistosomatidae</taxon>
        <taxon>Schistosoma</taxon>
    </lineage>
</organism>
<evidence type="ECO:0000313" key="3">
    <source>
        <dbReference type="EMBL" id="KGB35900.1"/>
    </source>
</evidence>
<keyword evidence="1" id="KW-0812">Transmembrane</keyword>
<dbReference type="AlphaFoldDB" id="A0A094ZMK3"/>
<keyword evidence="4" id="KW-1185">Reference proteome</keyword>
<accession>A0A094ZMK3</accession>
<sequence>MNRILFRNLFGIHSFKNMFNKKSTTKILSAHHSLCRTYSRTVPEIDNDKLPDGQIRYSTHKKWHAVMNYVPKPKDIPHYQYPIILICALIVGIYFALIHTRCDLDDILDENFKEFEKIKFNKK</sequence>
<evidence type="ECO:0000256" key="1">
    <source>
        <dbReference type="SAM" id="Phobius"/>
    </source>
</evidence>
<keyword evidence="1" id="KW-0472">Membrane</keyword>
<dbReference type="EMBL" id="KL250727">
    <property type="protein sequence ID" value="KGB35900.1"/>
    <property type="molecule type" value="Genomic_DNA"/>
</dbReference>
<reference evidence="2" key="4">
    <citation type="journal article" date="2022" name="PLoS Pathog.">
        <title>Chromosome-level genome of Schistosoma haematobium underpins genome-wide explorations of molecular variation.</title>
        <authorList>
            <person name="Stroehlein A.J."/>
            <person name="Korhonen P.K."/>
            <person name="Lee V.V."/>
            <person name="Ralph S.A."/>
            <person name="Mentink-Kane M."/>
            <person name="You H."/>
            <person name="McManus D.P."/>
            <person name="Tchuente L.T."/>
            <person name="Stothard J.R."/>
            <person name="Kaur P."/>
            <person name="Dudchenko O."/>
            <person name="Aiden E.L."/>
            <person name="Yang B."/>
            <person name="Yang H."/>
            <person name="Emery A.M."/>
            <person name="Webster B.L."/>
            <person name="Brindley P.J."/>
            <person name="Rollinson D."/>
            <person name="Chang B.C.H."/>
            <person name="Gasser R.B."/>
            <person name="Young N.D."/>
        </authorList>
    </citation>
    <scope>NUCLEOTIDE SEQUENCE</scope>
</reference>
<dbReference type="CTD" id="75577814"/>